<dbReference type="PROSITE" id="PS00076">
    <property type="entry name" value="PYRIDINE_REDOX_1"/>
    <property type="match status" value="1"/>
</dbReference>
<feature type="binding site" evidence="11">
    <location>
        <begin position="181"/>
        <end position="188"/>
    </location>
    <ligand>
        <name>NAD(+)</name>
        <dbReference type="ChEBI" id="CHEBI:57540"/>
    </ligand>
</feature>
<feature type="binding site" evidence="11">
    <location>
        <begin position="144"/>
        <end position="146"/>
    </location>
    <ligand>
        <name>FAD</name>
        <dbReference type="ChEBI" id="CHEBI:57692"/>
    </ligand>
</feature>
<evidence type="ECO:0000256" key="6">
    <source>
        <dbReference type="ARBA" id="ARBA00023027"/>
    </source>
</evidence>
<keyword evidence="6 11" id="KW-0520">NAD</keyword>
<evidence type="ECO:0000256" key="5">
    <source>
        <dbReference type="ARBA" id="ARBA00023002"/>
    </source>
</evidence>
<dbReference type="Gene3D" id="3.30.390.30">
    <property type="match status" value="1"/>
</dbReference>
<feature type="binding site" evidence="11">
    <location>
        <position position="204"/>
    </location>
    <ligand>
        <name>NAD(+)</name>
        <dbReference type="ChEBI" id="CHEBI:57540"/>
    </ligand>
</feature>
<comment type="catalytic activity">
    <reaction evidence="9 13">
        <text>N(6)-[(R)-dihydrolipoyl]-L-lysyl-[protein] + NAD(+) = N(6)-[(R)-lipoyl]-L-lysyl-[protein] + NADH + H(+)</text>
        <dbReference type="Rhea" id="RHEA:15045"/>
        <dbReference type="Rhea" id="RHEA-COMP:10474"/>
        <dbReference type="Rhea" id="RHEA-COMP:10475"/>
        <dbReference type="ChEBI" id="CHEBI:15378"/>
        <dbReference type="ChEBI" id="CHEBI:57540"/>
        <dbReference type="ChEBI" id="CHEBI:57945"/>
        <dbReference type="ChEBI" id="CHEBI:83099"/>
        <dbReference type="ChEBI" id="CHEBI:83100"/>
        <dbReference type="EC" id="1.8.1.4"/>
    </reaction>
</comment>
<protein>
    <recommendedName>
        <fullName evidence="2 13">Dihydrolipoyl dehydrogenase</fullName>
        <ecNumber evidence="2 13">1.8.1.4</ecNumber>
    </recommendedName>
</protein>
<feature type="binding site" evidence="11">
    <location>
        <position position="52"/>
    </location>
    <ligand>
        <name>FAD</name>
        <dbReference type="ChEBI" id="CHEBI:57692"/>
    </ligand>
</feature>
<reference evidence="16" key="1">
    <citation type="submission" date="2020-07" db="EMBL/GenBank/DDBJ databases">
        <title>Huge and variable diversity of episymbiotic CPR bacteria and DPANN archaea in groundwater ecosystems.</title>
        <authorList>
            <person name="He C.Y."/>
            <person name="Keren R."/>
            <person name="Whittaker M."/>
            <person name="Farag I.F."/>
            <person name="Doudna J."/>
            <person name="Cate J.H.D."/>
            <person name="Banfield J.F."/>
        </authorList>
    </citation>
    <scope>NUCLEOTIDE SEQUENCE</scope>
    <source>
        <strain evidence="16">NC_groundwater_763_Ag_S-0.2um_68_21</strain>
    </source>
</reference>
<dbReference type="GO" id="GO:0004148">
    <property type="term" value="F:dihydrolipoyl dehydrogenase (NADH) activity"/>
    <property type="evidence" value="ECO:0007669"/>
    <property type="project" value="UniProtKB-EC"/>
</dbReference>
<dbReference type="NCBIfam" id="TIGR01350">
    <property type="entry name" value="lipoamide_DH"/>
    <property type="match status" value="1"/>
</dbReference>
<dbReference type="PRINTS" id="PR00368">
    <property type="entry name" value="FADPNR"/>
</dbReference>
<evidence type="ECO:0000259" key="15">
    <source>
        <dbReference type="Pfam" id="PF07992"/>
    </source>
</evidence>
<dbReference type="GO" id="GO:0005737">
    <property type="term" value="C:cytoplasm"/>
    <property type="evidence" value="ECO:0007669"/>
    <property type="project" value="UniProtKB-ARBA"/>
</dbReference>
<dbReference type="PANTHER" id="PTHR22912">
    <property type="entry name" value="DISULFIDE OXIDOREDUCTASE"/>
    <property type="match status" value="1"/>
</dbReference>
<keyword evidence="5 13" id="KW-0560">Oxidoreductase</keyword>
<dbReference type="InterPro" id="IPR036188">
    <property type="entry name" value="FAD/NAD-bd_sf"/>
</dbReference>
<comment type="cofactor">
    <cofactor evidence="11 13">
        <name>FAD</name>
        <dbReference type="ChEBI" id="CHEBI:57692"/>
    </cofactor>
    <text evidence="11 13">Binds 1 FAD per subunit.</text>
</comment>
<dbReference type="Proteomes" id="UP000782312">
    <property type="component" value="Unassembled WGS sequence"/>
</dbReference>
<evidence type="ECO:0000256" key="9">
    <source>
        <dbReference type="ARBA" id="ARBA00049187"/>
    </source>
</evidence>
<dbReference type="Gene3D" id="3.50.50.60">
    <property type="entry name" value="FAD/NAD(P)-binding domain"/>
    <property type="match status" value="2"/>
</dbReference>
<feature type="binding site" evidence="11">
    <location>
        <position position="309"/>
    </location>
    <ligand>
        <name>FAD</name>
        <dbReference type="ChEBI" id="CHEBI:57692"/>
    </ligand>
</feature>
<evidence type="ECO:0000256" key="2">
    <source>
        <dbReference type="ARBA" id="ARBA00012608"/>
    </source>
</evidence>
<dbReference type="EMBL" id="JACPUR010000017">
    <property type="protein sequence ID" value="MBI3127550.1"/>
    <property type="molecule type" value="Genomic_DNA"/>
</dbReference>
<keyword evidence="11" id="KW-0547">Nucleotide-binding</keyword>
<dbReference type="Pfam" id="PF02852">
    <property type="entry name" value="Pyr_redox_dim"/>
    <property type="match status" value="1"/>
</dbReference>
<dbReference type="PANTHER" id="PTHR22912:SF151">
    <property type="entry name" value="DIHYDROLIPOYL DEHYDROGENASE, MITOCHONDRIAL"/>
    <property type="match status" value="1"/>
</dbReference>
<dbReference type="InterPro" id="IPR001100">
    <property type="entry name" value="Pyr_nuc-diS_OxRdtase"/>
</dbReference>
<feature type="binding site" evidence="11">
    <location>
        <begin position="315"/>
        <end position="318"/>
    </location>
    <ligand>
        <name>FAD</name>
        <dbReference type="ChEBI" id="CHEBI:57692"/>
    </ligand>
</feature>
<evidence type="ECO:0000313" key="16">
    <source>
        <dbReference type="EMBL" id="MBI3127550.1"/>
    </source>
</evidence>
<evidence type="ECO:0000256" key="10">
    <source>
        <dbReference type="PIRSR" id="PIRSR000350-2"/>
    </source>
</evidence>
<evidence type="ECO:0000259" key="14">
    <source>
        <dbReference type="Pfam" id="PF02852"/>
    </source>
</evidence>
<dbReference type="InterPro" id="IPR012999">
    <property type="entry name" value="Pyr_OxRdtase_I_AS"/>
</dbReference>
<comment type="similarity">
    <text evidence="1 13">Belongs to the class-I pyridine nucleotide-disulfide oxidoreductase family.</text>
</comment>
<comment type="caution">
    <text evidence="16">The sequence shown here is derived from an EMBL/GenBank/DDBJ whole genome shotgun (WGS) entry which is preliminary data.</text>
</comment>
<evidence type="ECO:0000313" key="17">
    <source>
        <dbReference type="Proteomes" id="UP000782312"/>
    </source>
</evidence>
<dbReference type="InterPro" id="IPR016156">
    <property type="entry name" value="FAD/NAD-linked_Rdtase_dimer_sf"/>
</dbReference>
<evidence type="ECO:0000256" key="1">
    <source>
        <dbReference type="ARBA" id="ARBA00007532"/>
    </source>
</evidence>
<dbReference type="PRINTS" id="PR00411">
    <property type="entry name" value="PNDRDTASEI"/>
</dbReference>
<evidence type="ECO:0000256" key="3">
    <source>
        <dbReference type="ARBA" id="ARBA00022630"/>
    </source>
</evidence>
<feature type="active site" description="Proton acceptor" evidence="10">
    <location>
        <position position="441"/>
    </location>
</feature>
<evidence type="ECO:0000256" key="4">
    <source>
        <dbReference type="ARBA" id="ARBA00022827"/>
    </source>
</evidence>
<dbReference type="SUPFAM" id="SSF55424">
    <property type="entry name" value="FAD/NAD-linked reductases, dimerisation (C-terminal) domain"/>
    <property type="match status" value="1"/>
</dbReference>
<feature type="domain" description="Pyridine nucleotide-disulphide oxidoreductase dimerisation" evidence="14">
    <location>
        <begin position="343"/>
        <end position="452"/>
    </location>
</feature>
<sequence>MASPTYDLAVIGGGPAGYVAGVRAAQSGGRCVVIERDALGGTCLNWGCIPSKSLIASAALLRNIRSAADYGIEVKEARGDLNAMVEKAEKIVAGLVSGIAALFKANKVDHIAGDAVIEGKGQLRVKLKEGGEAEVRAERILIATGSRPAQIPAFPLDGKYIISSDQAVHLRELPRRLLIVGAGVIGCEFGCLYRELGAEVTMVELLDRALPLGDADVSKLIEREMKKQKIKLLTGKKILKVERKGSEMVAEVEGAEPLAADLVLVSIGRTMNTDKLGLDKIGVKLGRRGEVLADKGMRTSVPGVFAAGDCIGGLMLAHVASAEGIVAAENAMGADIEMNYRGIPAGIFTHPEVGTAGMSEEEARRDGREVRVGRFQMRALGKAQAERALAGEVKVIADARTDELLGVHVVGEHAADLVHEAALAIRHGMTAADLAEVVHAHPTLSEALMEAAEDVHGTAIHVPPKKAR</sequence>
<dbReference type="AlphaFoldDB" id="A0A932I093"/>
<evidence type="ECO:0000256" key="7">
    <source>
        <dbReference type="ARBA" id="ARBA00023157"/>
    </source>
</evidence>
<feature type="disulfide bond" description="Redox-active" evidence="12">
    <location>
        <begin position="43"/>
        <end position="48"/>
    </location>
</feature>
<evidence type="ECO:0000256" key="12">
    <source>
        <dbReference type="PIRSR" id="PIRSR000350-4"/>
    </source>
</evidence>
<dbReference type="InterPro" id="IPR023753">
    <property type="entry name" value="FAD/NAD-binding_dom"/>
</dbReference>
<feature type="binding site" evidence="11">
    <location>
        <position position="268"/>
    </location>
    <ligand>
        <name>NAD(+)</name>
        <dbReference type="ChEBI" id="CHEBI:57540"/>
    </ligand>
</feature>
<comment type="miscellaneous">
    <text evidence="13">The active site is a redox-active disulfide bond.</text>
</comment>
<gene>
    <name evidence="16" type="primary">lpdA</name>
    <name evidence="16" type="ORF">HYZ11_08110</name>
</gene>
<feature type="domain" description="FAD/NAD(P)-binding" evidence="15">
    <location>
        <begin position="6"/>
        <end position="324"/>
    </location>
</feature>
<dbReference type="GO" id="GO:0050660">
    <property type="term" value="F:flavin adenine dinucleotide binding"/>
    <property type="evidence" value="ECO:0007669"/>
    <property type="project" value="InterPro"/>
</dbReference>
<keyword evidence="8 13" id="KW-0676">Redox-active center</keyword>
<dbReference type="InterPro" id="IPR004099">
    <property type="entry name" value="Pyr_nucl-diS_OxRdtase_dimer"/>
</dbReference>
<evidence type="ECO:0000256" key="8">
    <source>
        <dbReference type="ARBA" id="ARBA00023284"/>
    </source>
</evidence>
<evidence type="ECO:0000256" key="13">
    <source>
        <dbReference type="RuleBase" id="RU003692"/>
    </source>
</evidence>
<keyword evidence="4 11" id="KW-0274">FAD</keyword>
<dbReference type="Pfam" id="PF07992">
    <property type="entry name" value="Pyr_redox_2"/>
    <property type="match status" value="1"/>
</dbReference>
<dbReference type="InterPro" id="IPR006258">
    <property type="entry name" value="Lipoamide_DH"/>
</dbReference>
<dbReference type="SUPFAM" id="SSF51905">
    <property type="entry name" value="FAD/NAD(P)-binding domain"/>
    <property type="match status" value="1"/>
</dbReference>
<dbReference type="InterPro" id="IPR050151">
    <property type="entry name" value="Class-I_Pyr_Nuc-Dis_Oxidored"/>
</dbReference>
<keyword evidence="7" id="KW-1015">Disulfide bond</keyword>
<keyword evidence="3 13" id="KW-0285">Flavoprotein</keyword>
<name>A0A932I093_UNCTE</name>
<dbReference type="FunFam" id="3.30.390.30:FF:000001">
    <property type="entry name" value="Dihydrolipoyl dehydrogenase"/>
    <property type="match status" value="1"/>
</dbReference>
<dbReference type="GO" id="GO:0006103">
    <property type="term" value="P:2-oxoglutarate metabolic process"/>
    <property type="evidence" value="ECO:0007669"/>
    <property type="project" value="TreeGrafter"/>
</dbReference>
<organism evidence="16 17">
    <name type="scientific">Tectimicrobiota bacterium</name>
    <dbReference type="NCBI Taxonomy" id="2528274"/>
    <lineage>
        <taxon>Bacteria</taxon>
        <taxon>Pseudomonadati</taxon>
        <taxon>Nitrospinota/Tectimicrobiota group</taxon>
        <taxon>Candidatus Tectimicrobiota</taxon>
    </lineage>
</organism>
<evidence type="ECO:0000256" key="11">
    <source>
        <dbReference type="PIRSR" id="PIRSR000350-3"/>
    </source>
</evidence>
<proteinExistence type="inferred from homology"/>
<accession>A0A932I093</accession>
<dbReference type="EC" id="1.8.1.4" evidence="2 13"/>
<dbReference type="PIRSF" id="PIRSF000350">
    <property type="entry name" value="Mercury_reductase_MerA"/>
    <property type="match status" value="1"/>
</dbReference>